<dbReference type="InterPro" id="IPR006726">
    <property type="entry name" value="PHBA_efflux_AaeB/fusaric-R"/>
</dbReference>
<dbReference type="GO" id="GO:0016020">
    <property type="term" value="C:membrane"/>
    <property type="evidence" value="ECO:0007669"/>
    <property type="project" value="UniProtKB-SubCell"/>
</dbReference>
<keyword evidence="1" id="KW-0472">Membrane</keyword>
<accession>A0A7W6F1J9</accession>
<dbReference type="EMBL" id="JACIDH010000001">
    <property type="protein sequence ID" value="MBB3877873.1"/>
    <property type="molecule type" value="Genomic_DNA"/>
</dbReference>
<feature type="transmembrane region" description="Helical" evidence="1">
    <location>
        <begin position="75"/>
        <end position="108"/>
    </location>
</feature>
<gene>
    <name evidence="2" type="ORF">GGR48_000276</name>
</gene>
<dbReference type="RefSeq" id="WP_183950086.1">
    <property type="nucleotide sequence ID" value="NZ_JACIDH010000001.1"/>
</dbReference>
<feature type="transmembrane region" description="Helical" evidence="1">
    <location>
        <begin position="149"/>
        <end position="168"/>
    </location>
</feature>
<organism evidence="2 3">
    <name type="scientific">Sphingomonas pseudosanguinis</name>
    <dbReference type="NCBI Taxonomy" id="413712"/>
    <lineage>
        <taxon>Bacteria</taxon>
        <taxon>Pseudomonadati</taxon>
        <taxon>Pseudomonadota</taxon>
        <taxon>Alphaproteobacteria</taxon>
        <taxon>Sphingomonadales</taxon>
        <taxon>Sphingomonadaceae</taxon>
        <taxon>Sphingomonas</taxon>
    </lineage>
</organism>
<feature type="transmembrane region" description="Helical" evidence="1">
    <location>
        <begin position="120"/>
        <end position="143"/>
    </location>
</feature>
<name>A0A7W6F1J9_9SPHN</name>
<dbReference type="Proteomes" id="UP000538670">
    <property type="component" value="Unassembled WGS sequence"/>
</dbReference>
<protein>
    <submittedName>
        <fullName evidence="2">Putative membrane protein YccC</fullName>
    </submittedName>
</protein>
<dbReference type="Pfam" id="PF04632">
    <property type="entry name" value="FUSC"/>
    <property type="match status" value="1"/>
</dbReference>
<evidence type="ECO:0000313" key="2">
    <source>
        <dbReference type="EMBL" id="MBB3877873.1"/>
    </source>
</evidence>
<reference evidence="2 3" key="1">
    <citation type="submission" date="2020-08" db="EMBL/GenBank/DDBJ databases">
        <title>Genomic Encyclopedia of Type Strains, Phase IV (KMG-IV): sequencing the most valuable type-strain genomes for metagenomic binning, comparative biology and taxonomic classification.</title>
        <authorList>
            <person name="Goeker M."/>
        </authorList>
    </citation>
    <scope>NUCLEOTIDE SEQUENCE [LARGE SCALE GENOMIC DNA]</scope>
    <source>
        <strain evidence="2 3">DSM 19512</strain>
    </source>
</reference>
<sequence>MTPRPALRAWVTARWPLTETIRTVAFIARCTGAAVAALVIAQQWHLNHPVWASVSALVVSQDQLGDTNRSLAWRIAGTMIGVGVAILVALVMTGASAVAMLAVAVGITSAIARLRSELRLCMWTAVIVLLTVPAGGSVLSAALDRAQEVLLGVAVGAVLHWGADRLLFRRKEQPEAVTASASP</sequence>
<keyword evidence="1" id="KW-0812">Transmembrane</keyword>
<dbReference type="AlphaFoldDB" id="A0A7W6F1J9"/>
<evidence type="ECO:0000256" key="1">
    <source>
        <dbReference type="SAM" id="Phobius"/>
    </source>
</evidence>
<keyword evidence="3" id="KW-1185">Reference proteome</keyword>
<evidence type="ECO:0000313" key="3">
    <source>
        <dbReference type="Proteomes" id="UP000538670"/>
    </source>
</evidence>
<comment type="caution">
    <text evidence="2">The sequence shown here is derived from an EMBL/GenBank/DDBJ whole genome shotgun (WGS) entry which is preliminary data.</text>
</comment>
<keyword evidence="1" id="KW-1133">Transmembrane helix</keyword>
<feature type="transmembrane region" description="Helical" evidence="1">
    <location>
        <begin position="21"/>
        <end position="41"/>
    </location>
</feature>
<proteinExistence type="predicted"/>